<dbReference type="GO" id="GO:0006935">
    <property type="term" value="P:chemotaxis"/>
    <property type="evidence" value="ECO:0007669"/>
    <property type="project" value="InterPro"/>
</dbReference>
<dbReference type="SMART" id="SM00260">
    <property type="entry name" value="CheW"/>
    <property type="match status" value="1"/>
</dbReference>
<accession>A0A1Y6C5U4</accession>
<dbReference type="PROSITE" id="PS50851">
    <property type="entry name" value="CHEW"/>
    <property type="match status" value="1"/>
</dbReference>
<dbReference type="AlphaFoldDB" id="A0A1Y6C5U4"/>
<dbReference type="PANTHER" id="PTHR22617:SF23">
    <property type="entry name" value="CHEMOTAXIS PROTEIN CHEW"/>
    <property type="match status" value="1"/>
</dbReference>
<dbReference type="PANTHER" id="PTHR22617">
    <property type="entry name" value="CHEMOTAXIS SENSOR HISTIDINE KINASE-RELATED"/>
    <property type="match status" value="1"/>
</dbReference>
<dbReference type="Pfam" id="PF01584">
    <property type="entry name" value="CheW"/>
    <property type="match status" value="1"/>
</dbReference>
<proteinExistence type="predicted"/>
<dbReference type="Gene3D" id="2.30.30.40">
    <property type="entry name" value="SH3 Domains"/>
    <property type="match status" value="1"/>
</dbReference>
<dbReference type="Gene3D" id="2.40.50.180">
    <property type="entry name" value="CheA-289, Domain 4"/>
    <property type="match status" value="1"/>
</dbReference>
<dbReference type="RefSeq" id="WP_132320273.1">
    <property type="nucleotide sequence ID" value="NZ_FWZT01000011.1"/>
</dbReference>
<name>A0A1Y6C5U4_9BACT</name>
<organism evidence="2 3">
    <name type="scientific">Pseudobacteriovorax antillogorgiicola</name>
    <dbReference type="NCBI Taxonomy" id="1513793"/>
    <lineage>
        <taxon>Bacteria</taxon>
        <taxon>Pseudomonadati</taxon>
        <taxon>Bdellovibrionota</taxon>
        <taxon>Oligoflexia</taxon>
        <taxon>Oligoflexales</taxon>
        <taxon>Pseudobacteriovoracaceae</taxon>
        <taxon>Pseudobacteriovorax</taxon>
    </lineage>
</organism>
<evidence type="ECO:0000313" key="3">
    <source>
        <dbReference type="Proteomes" id="UP000192907"/>
    </source>
</evidence>
<dbReference type="GO" id="GO:0007165">
    <property type="term" value="P:signal transduction"/>
    <property type="evidence" value="ECO:0007669"/>
    <property type="project" value="InterPro"/>
</dbReference>
<evidence type="ECO:0000259" key="1">
    <source>
        <dbReference type="PROSITE" id="PS50851"/>
    </source>
</evidence>
<keyword evidence="3" id="KW-1185">Reference proteome</keyword>
<evidence type="ECO:0000313" key="2">
    <source>
        <dbReference type="EMBL" id="SMF36154.1"/>
    </source>
</evidence>
<dbReference type="InterPro" id="IPR036061">
    <property type="entry name" value="CheW-like_dom_sf"/>
</dbReference>
<dbReference type="InterPro" id="IPR002545">
    <property type="entry name" value="CheW-lke_dom"/>
</dbReference>
<dbReference type="STRING" id="1513793.SAMN06296036_1118"/>
<dbReference type="InterPro" id="IPR039315">
    <property type="entry name" value="CheW"/>
</dbReference>
<protein>
    <submittedName>
        <fullName evidence="2">Purine-binding chemotaxis protein CheW</fullName>
    </submittedName>
</protein>
<sequence>MSEDMTSQVNNEIKNSHLSDHDRFLEFNLGKEQFAVPLLSVKEVIAVPETTKVPFTPDYFLGIMNLRGQVLSVIDLRRRMKIEPLTENSETAVIIIDLDYTHLGVVVDSINRVIAVEGEDFAPPPEIESNTSTEFVTGCYKNDKNLVLFLDVDKILDNKDRELIRQKEVDKAS</sequence>
<dbReference type="Proteomes" id="UP000192907">
    <property type="component" value="Unassembled WGS sequence"/>
</dbReference>
<dbReference type="SUPFAM" id="SSF50341">
    <property type="entry name" value="CheW-like"/>
    <property type="match status" value="1"/>
</dbReference>
<feature type="domain" description="CheW-like" evidence="1">
    <location>
        <begin position="21"/>
        <end position="161"/>
    </location>
</feature>
<gene>
    <name evidence="2" type="ORF">SAMN06296036_1118</name>
</gene>
<dbReference type="EMBL" id="FWZT01000011">
    <property type="protein sequence ID" value="SMF36154.1"/>
    <property type="molecule type" value="Genomic_DNA"/>
</dbReference>
<dbReference type="GO" id="GO:0005829">
    <property type="term" value="C:cytosol"/>
    <property type="evidence" value="ECO:0007669"/>
    <property type="project" value="TreeGrafter"/>
</dbReference>
<reference evidence="3" key="1">
    <citation type="submission" date="2017-04" db="EMBL/GenBank/DDBJ databases">
        <authorList>
            <person name="Varghese N."/>
            <person name="Submissions S."/>
        </authorList>
    </citation>
    <scope>NUCLEOTIDE SEQUENCE [LARGE SCALE GENOMIC DNA]</scope>
    <source>
        <strain evidence="3">RKEM611</strain>
    </source>
</reference>
<dbReference type="OrthoDB" id="5296502at2"/>